<comment type="caution">
    <text evidence="11">The sequence shown here is derived from an EMBL/GenBank/DDBJ whole genome shotgun (WGS) entry which is preliminary data.</text>
</comment>
<proteinExistence type="inferred from homology"/>
<keyword evidence="3 6" id="KW-0285">Flavoprotein</keyword>
<dbReference type="Pfam" id="PF02770">
    <property type="entry name" value="Acyl-CoA_dh_M"/>
    <property type="match status" value="1"/>
</dbReference>
<dbReference type="InterPro" id="IPR009075">
    <property type="entry name" value="AcylCo_DH/oxidase_C"/>
</dbReference>
<dbReference type="SUPFAM" id="SSF56645">
    <property type="entry name" value="Acyl-CoA dehydrogenase NM domain-like"/>
    <property type="match status" value="1"/>
</dbReference>
<evidence type="ECO:0000256" key="5">
    <source>
        <dbReference type="ARBA" id="ARBA00023002"/>
    </source>
</evidence>
<feature type="domain" description="Acyl-CoA dehydrogenase/oxidase N-terminal" evidence="10">
    <location>
        <begin position="15"/>
        <end position="143"/>
    </location>
</feature>
<dbReference type="GO" id="GO:0050660">
    <property type="term" value="F:flavin adenine dinucleotide binding"/>
    <property type="evidence" value="ECO:0007669"/>
    <property type="project" value="InterPro"/>
</dbReference>
<dbReference type="InterPro" id="IPR037069">
    <property type="entry name" value="AcylCoA_DH/ox_N_sf"/>
</dbReference>
<dbReference type="InterPro" id="IPR046373">
    <property type="entry name" value="Acyl-CoA_Oxase/DH_mid-dom_sf"/>
</dbReference>
<feature type="domain" description="Acyl-CoA dehydrogenase/oxidase C-terminal" evidence="8">
    <location>
        <begin position="257"/>
        <end position="401"/>
    </location>
</feature>
<dbReference type="Gene3D" id="2.40.110.10">
    <property type="entry name" value="Butyryl-CoA Dehydrogenase, subunit A, domain 2"/>
    <property type="match status" value="1"/>
</dbReference>
<comment type="similarity">
    <text evidence="2 6">Belongs to the acyl-CoA dehydrogenase family.</text>
</comment>
<keyword evidence="12" id="KW-1185">Reference proteome</keyword>
<dbReference type="SUPFAM" id="SSF47203">
    <property type="entry name" value="Acyl-CoA dehydrogenase C-terminal domain-like"/>
    <property type="match status" value="1"/>
</dbReference>
<protein>
    <submittedName>
        <fullName evidence="11">Acyl-CoA dehydrogenase</fullName>
    </submittedName>
</protein>
<dbReference type="InterPro" id="IPR006091">
    <property type="entry name" value="Acyl-CoA_Oxase/DH_mid-dom"/>
</dbReference>
<evidence type="ECO:0000259" key="10">
    <source>
        <dbReference type="Pfam" id="PF02771"/>
    </source>
</evidence>
<feature type="region of interest" description="Disordered" evidence="7">
    <location>
        <begin position="144"/>
        <end position="166"/>
    </location>
</feature>
<dbReference type="AlphaFoldDB" id="A0A4U5J8K3"/>
<dbReference type="GO" id="GO:0003995">
    <property type="term" value="F:acyl-CoA dehydrogenase activity"/>
    <property type="evidence" value="ECO:0007669"/>
    <property type="project" value="TreeGrafter"/>
</dbReference>
<dbReference type="PANTHER" id="PTHR43884:SF40">
    <property type="entry name" value="ACYL-COA DEHYDROGENASE"/>
    <property type="match status" value="1"/>
</dbReference>
<dbReference type="Gene3D" id="1.20.140.10">
    <property type="entry name" value="Butyryl-CoA Dehydrogenase, subunit A, domain 3"/>
    <property type="match status" value="1"/>
</dbReference>
<dbReference type="EMBL" id="QKNX01000005">
    <property type="protein sequence ID" value="TKR25034.1"/>
    <property type="molecule type" value="Genomic_DNA"/>
</dbReference>
<dbReference type="InterPro" id="IPR013786">
    <property type="entry name" value="AcylCoA_DH/ox_N"/>
</dbReference>
<accession>A0A4U5J8K3</accession>
<keyword evidence="5 6" id="KW-0560">Oxidoreductase</keyword>
<comment type="cofactor">
    <cofactor evidence="1 6">
        <name>FAD</name>
        <dbReference type="ChEBI" id="CHEBI:57692"/>
    </cofactor>
</comment>
<dbReference type="RefSeq" id="WP_137277069.1">
    <property type="nucleotide sequence ID" value="NZ_QKNX01000005.1"/>
</dbReference>
<evidence type="ECO:0000256" key="3">
    <source>
        <dbReference type="ARBA" id="ARBA00022630"/>
    </source>
</evidence>
<dbReference type="CDD" id="cd00567">
    <property type="entry name" value="ACAD"/>
    <property type="match status" value="1"/>
</dbReference>
<dbReference type="PANTHER" id="PTHR43884">
    <property type="entry name" value="ACYL-COA DEHYDROGENASE"/>
    <property type="match status" value="1"/>
</dbReference>
<sequence length="404" mass="44197">MSGTSGTGVSFALDDETKLILEGLQDFIKQEVEPLENELGELLTHPRKGYTEEGRPVEPVVEAIDKVRRKSAEAGYYAMNLSEEVGGGGVSNVTWYAATRQAFSNGRGLNEHVVAGAEGPKPLLTLANEEQFETYVKPVIKGEKSTGFGQTEPGVGSDSPNMSTTAEKDGDEWIINGNKQWITNAPYADFIQVFARTTPQSDAGRHGGITCFLVEDDEFELGGYNNAVGQEGLQGEVILDDVRVPESRVLGEVDRAFYDAMEFLSLGRLEIGAQAVGLSEYLLEQAREYATEREAFGSKIGDFQQVSSKIATARARTYAADSVGLRCAWKMDQNMDAIEDTSILKWFATQAYWEVADSTVQIHGGNGVSEENPFMDHLHFARVLRIVEGTDEIQLNTIASQQGL</sequence>
<evidence type="ECO:0000256" key="1">
    <source>
        <dbReference type="ARBA" id="ARBA00001974"/>
    </source>
</evidence>
<keyword evidence="4 6" id="KW-0274">FAD</keyword>
<dbReference type="InterPro" id="IPR009100">
    <property type="entry name" value="AcylCoA_DH/oxidase_NM_dom_sf"/>
</dbReference>
<evidence type="ECO:0000259" key="9">
    <source>
        <dbReference type="Pfam" id="PF02770"/>
    </source>
</evidence>
<dbReference type="InterPro" id="IPR036250">
    <property type="entry name" value="AcylCo_DH-like_C"/>
</dbReference>
<reference evidence="11 12" key="1">
    <citation type="submission" date="2019-04" db="EMBL/GenBank/DDBJ databases">
        <title>Natronomonas sp. F20-122 a newhaloarchaeon isolated from a saline saltern of Isla Bacuta, Huelva, Spain.</title>
        <authorList>
            <person name="Duran-Viseras A."/>
            <person name="Sanchez-Porro C."/>
            <person name="Ventosa A."/>
        </authorList>
    </citation>
    <scope>NUCLEOTIDE SEQUENCE [LARGE SCALE GENOMIC DNA]</scope>
    <source>
        <strain evidence="11 12">F20-122</strain>
    </source>
</reference>
<feature type="domain" description="Acyl-CoA oxidase/dehydrogenase middle" evidence="9">
    <location>
        <begin position="148"/>
        <end position="242"/>
    </location>
</feature>
<name>A0A4U5J8K3_9EURY</name>
<evidence type="ECO:0000313" key="12">
    <source>
        <dbReference type="Proteomes" id="UP000308037"/>
    </source>
</evidence>
<gene>
    <name evidence="11" type="ORF">DM868_11725</name>
</gene>
<evidence type="ECO:0000256" key="7">
    <source>
        <dbReference type="SAM" id="MobiDB-lite"/>
    </source>
</evidence>
<evidence type="ECO:0000256" key="4">
    <source>
        <dbReference type="ARBA" id="ARBA00022827"/>
    </source>
</evidence>
<dbReference type="Gene3D" id="1.10.540.10">
    <property type="entry name" value="Acyl-CoA dehydrogenase/oxidase, N-terminal domain"/>
    <property type="match status" value="1"/>
</dbReference>
<evidence type="ECO:0000256" key="2">
    <source>
        <dbReference type="ARBA" id="ARBA00009347"/>
    </source>
</evidence>
<dbReference type="Proteomes" id="UP000308037">
    <property type="component" value="Unassembled WGS sequence"/>
</dbReference>
<dbReference type="FunFam" id="2.40.110.10:FF:000002">
    <property type="entry name" value="Acyl-CoA dehydrogenase fadE12"/>
    <property type="match status" value="1"/>
</dbReference>
<dbReference type="OrthoDB" id="275197at2157"/>
<evidence type="ECO:0000313" key="11">
    <source>
        <dbReference type="EMBL" id="TKR25034.1"/>
    </source>
</evidence>
<dbReference type="Pfam" id="PF02771">
    <property type="entry name" value="Acyl-CoA_dh_N"/>
    <property type="match status" value="1"/>
</dbReference>
<evidence type="ECO:0000259" key="8">
    <source>
        <dbReference type="Pfam" id="PF00441"/>
    </source>
</evidence>
<evidence type="ECO:0000256" key="6">
    <source>
        <dbReference type="RuleBase" id="RU362125"/>
    </source>
</evidence>
<organism evidence="11 12">
    <name type="scientific">Natronomonas salsuginis</name>
    <dbReference type="NCBI Taxonomy" id="2217661"/>
    <lineage>
        <taxon>Archaea</taxon>
        <taxon>Methanobacteriati</taxon>
        <taxon>Methanobacteriota</taxon>
        <taxon>Stenosarchaea group</taxon>
        <taxon>Halobacteria</taxon>
        <taxon>Halobacteriales</taxon>
        <taxon>Natronomonadaceae</taxon>
        <taxon>Natronomonas</taxon>
    </lineage>
</organism>
<dbReference type="Pfam" id="PF00441">
    <property type="entry name" value="Acyl-CoA_dh_1"/>
    <property type="match status" value="1"/>
</dbReference>